<reference evidence="1 2" key="1">
    <citation type="journal article" date="2021" name="Front. Genet.">
        <title>Chromosome-Level Genome Assembly Reveals Significant Gene Expansion in the Toll and IMD Signaling Pathways of Dendrolimus kikuchii.</title>
        <authorList>
            <person name="Zhou J."/>
            <person name="Wu P."/>
            <person name="Xiong Z."/>
            <person name="Liu N."/>
            <person name="Zhao N."/>
            <person name="Ji M."/>
            <person name="Qiu Y."/>
            <person name="Yang B."/>
        </authorList>
    </citation>
    <scope>NUCLEOTIDE SEQUENCE [LARGE SCALE GENOMIC DNA]</scope>
    <source>
        <strain evidence="1">Ann1</strain>
    </source>
</reference>
<protein>
    <submittedName>
        <fullName evidence="1">Uncharacterized protein</fullName>
    </submittedName>
</protein>
<comment type="caution">
    <text evidence="1">The sequence shown here is derived from an EMBL/GenBank/DDBJ whole genome shotgun (WGS) entry which is preliminary data.</text>
</comment>
<gene>
    <name evidence="1" type="ORF">K1T71_001510</name>
</gene>
<proteinExistence type="predicted"/>
<sequence>MDNDNMNFQFPICDNIPSDIAQSSTIIEEGPRVCPDCSSVIRLYFINFHEQVQMCENVKCDFPFSQKDIQFVKYNVNIPEDDDMSGITQTHSVTGSMSVVSTAAWAEIDKINNESEESQFDSAHFSDRDGKIQLLKQEKTAEKNSMKFVQSIRNMNRELNSSVNKDLATRIQDKKLINQLRDLQYKFGSKWLKDDELVRVNKKEPVIGLGELKIDIGGPTDILPTITIEINNEAKNQSNSQQ</sequence>
<evidence type="ECO:0000313" key="2">
    <source>
        <dbReference type="Proteomes" id="UP000824533"/>
    </source>
</evidence>
<accession>A0ACC1DIF9</accession>
<organism evidence="1 2">
    <name type="scientific">Dendrolimus kikuchii</name>
    <dbReference type="NCBI Taxonomy" id="765133"/>
    <lineage>
        <taxon>Eukaryota</taxon>
        <taxon>Metazoa</taxon>
        <taxon>Ecdysozoa</taxon>
        <taxon>Arthropoda</taxon>
        <taxon>Hexapoda</taxon>
        <taxon>Insecta</taxon>
        <taxon>Pterygota</taxon>
        <taxon>Neoptera</taxon>
        <taxon>Endopterygota</taxon>
        <taxon>Lepidoptera</taxon>
        <taxon>Glossata</taxon>
        <taxon>Ditrysia</taxon>
        <taxon>Bombycoidea</taxon>
        <taxon>Lasiocampidae</taxon>
        <taxon>Dendrolimus</taxon>
    </lineage>
</organism>
<dbReference type="Proteomes" id="UP000824533">
    <property type="component" value="Linkage Group LG02"/>
</dbReference>
<dbReference type="EMBL" id="CM034388">
    <property type="protein sequence ID" value="KAJ0183534.1"/>
    <property type="molecule type" value="Genomic_DNA"/>
</dbReference>
<name>A0ACC1DIF9_9NEOP</name>
<keyword evidence="2" id="KW-1185">Reference proteome</keyword>
<evidence type="ECO:0000313" key="1">
    <source>
        <dbReference type="EMBL" id="KAJ0183534.1"/>
    </source>
</evidence>